<evidence type="ECO:0000313" key="1">
    <source>
        <dbReference type="EMBL" id="KAI1729228.1"/>
    </source>
</evidence>
<reference evidence="1" key="1">
    <citation type="submission" date="2022-01" db="EMBL/GenBank/DDBJ databases">
        <title>Genome Sequence Resource for Two Populations of Ditylenchus destructor, the Migratory Endoparasitic Phytonematode.</title>
        <authorList>
            <person name="Zhang H."/>
            <person name="Lin R."/>
            <person name="Xie B."/>
        </authorList>
    </citation>
    <scope>NUCLEOTIDE SEQUENCE</scope>
    <source>
        <strain evidence="1">BazhouSP</strain>
    </source>
</reference>
<gene>
    <name evidence="1" type="ORF">DdX_01455</name>
</gene>
<sequence length="178" mass="19996">MYSYMNGSGNLLALIEQLICSSRLRRCNKARAGSAQLTQTRASRVFQEIISDVDKKQLMKVMDDAKVPLRRLSRTKRFQIPLCNGTNLLLLPPQGEIYVQQRGYRTSPIMSAANRGFRAKKTEPEMKESFLAKLANSGRKSSDNSEETMWKILTGALTPLKYIRARGVTVDNGPEPEA</sequence>
<accession>A0AAD4RB80</accession>
<comment type="caution">
    <text evidence="1">The sequence shown here is derived from an EMBL/GenBank/DDBJ whole genome shotgun (WGS) entry which is preliminary data.</text>
</comment>
<proteinExistence type="predicted"/>
<organism evidence="1 2">
    <name type="scientific">Ditylenchus destructor</name>
    <dbReference type="NCBI Taxonomy" id="166010"/>
    <lineage>
        <taxon>Eukaryota</taxon>
        <taxon>Metazoa</taxon>
        <taxon>Ecdysozoa</taxon>
        <taxon>Nematoda</taxon>
        <taxon>Chromadorea</taxon>
        <taxon>Rhabditida</taxon>
        <taxon>Tylenchina</taxon>
        <taxon>Tylenchomorpha</taxon>
        <taxon>Sphaerularioidea</taxon>
        <taxon>Anguinidae</taxon>
        <taxon>Anguininae</taxon>
        <taxon>Ditylenchus</taxon>
    </lineage>
</organism>
<protein>
    <submittedName>
        <fullName evidence="1">Uncharacterized protein</fullName>
    </submittedName>
</protein>
<dbReference type="EMBL" id="JAKKPZ010000001">
    <property type="protein sequence ID" value="KAI1729228.1"/>
    <property type="molecule type" value="Genomic_DNA"/>
</dbReference>
<dbReference type="Proteomes" id="UP001201812">
    <property type="component" value="Unassembled WGS sequence"/>
</dbReference>
<name>A0AAD4RB80_9BILA</name>
<keyword evidence="2" id="KW-1185">Reference proteome</keyword>
<evidence type="ECO:0000313" key="2">
    <source>
        <dbReference type="Proteomes" id="UP001201812"/>
    </source>
</evidence>
<dbReference type="AlphaFoldDB" id="A0AAD4RB80"/>